<dbReference type="PANTHER" id="PTHR43744">
    <property type="entry name" value="ABC TRANSPORTER PERMEASE PROTEIN MG189-RELATED-RELATED"/>
    <property type="match status" value="1"/>
</dbReference>
<dbReference type="SUPFAM" id="SSF161098">
    <property type="entry name" value="MetI-like"/>
    <property type="match status" value="1"/>
</dbReference>
<comment type="caution">
    <text evidence="9">The sequence shown here is derived from an EMBL/GenBank/DDBJ whole genome shotgun (WGS) entry which is preliminary data.</text>
</comment>
<dbReference type="InterPro" id="IPR035906">
    <property type="entry name" value="MetI-like_sf"/>
</dbReference>
<feature type="transmembrane region" description="Helical" evidence="7">
    <location>
        <begin position="151"/>
        <end position="175"/>
    </location>
</feature>
<keyword evidence="2 7" id="KW-0813">Transport</keyword>
<gene>
    <name evidence="9" type="ORF">ACFFHM_09315</name>
</gene>
<evidence type="ECO:0000256" key="3">
    <source>
        <dbReference type="ARBA" id="ARBA00022475"/>
    </source>
</evidence>
<dbReference type="PANTHER" id="PTHR43744:SF3">
    <property type="entry name" value="LACTOSE TRANSPORT SYSTEM PERMEASE PROTEIN LACG"/>
    <property type="match status" value="1"/>
</dbReference>
<evidence type="ECO:0000313" key="10">
    <source>
        <dbReference type="Proteomes" id="UP001589838"/>
    </source>
</evidence>
<comment type="subcellular location">
    <subcellularLocation>
        <location evidence="1 7">Cell membrane</location>
        <topology evidence="1 7">Multi-pass membrane protein</topology>
    </subcellularLocation>
</comment>
<evidence type="ECO:0000256" key="5">
    <source>
        <dbReference type="ARBA" id="ARBA00022989"/>
    </source>
</evidence>
<comment type="similarity">
    <text evidence="7">Belongs to the binding-protein-dependent transport system permease family.</text>
</comment>
<dbReference type="PROSITE" id="PS50928">
    <property type="entry name" value="ABC_TM1"/>
    <property type="match status" value="1"/>
</dbReference>
<feature type="transmembrane region" description="Helical" evidence="7">
    <location>
        <begin position="84"/>
        <end position="108"/>
    </location>
</feature>
<accession>A0ABV6KCK3</accession>
<sequence>MKIVELGTQNVKKISLPKKKHLSITVTYSFLIFYTMLTLVPIFWVFTNSFRESGEILTNFRIIPTSFDLSNYIKLFEATNILRAFYNSLSITVISLLVLMVIVLPLSFAISRFKFRMATYIYLFFSLAVLIPTITILPMNYKLFNELGLLGYKYSIVIAYVVEQIPISVFLMAMFMKAIPSELDEAAIIDGCGVWKIFTKVTIPLSQNGIVTMLILASVAIWNDYTTALIMIPKEEHKTLSVILAYAKGEYFVDYGMMSAAVIFAIIPMLVFYLITKEKLVSGMSLGAVKG</sequence>
<evidence type="ECO:0000256" key="4">
    <source>
        <dbReference type="ARBA" id="ARBA00022692"/>
    </source>
</evidence>
<feature type="transmembrane region" description="Helical" evidence="7">
    <location>
        <begin position="21"/>
        <end position="46"/>
    </location>
</feature>
<dbReference type="Gene3D" id="1.10.3720.10">
    <property type="entry name" value="MetI-like"/>
    <property type="match status" value="1"/>
</dbReference>
<feature type="transmembrane region" description="Helical" evidence="7">
    <location>
        <begin position="210"/>
        <end position="232"/>
    </location>
</feature>
<reference evidence="9 10" key="1">
    <citation type="submission" date="2024-09" db="EMBL/GenBank/DDBJ databases">
        <authorList>
            <person name="Sun Q."/>
            <person name="Mori K."/>
        </authorList>
    </citation>
    <scope>NUCLEOTIDE SEQUENCE [LARGE SCALE GENOMIC DNA]</scope>
    <source>
        <strain evidence="9 10">NCAIM B.02610</strain>
    </source>
</reference>
<evidence type="ECO:0000256" key="1">
    <source>
        <dbReference type="ARBA" id="ARBA00004651"/>
    </source>
</evidence>
<feature type="transmembrane region" description="Helical" evidence="7">
    <location>
        <begin position="120"/>
        <end position="139"/>
    </location>
</feature>
<evidence type="ECO:0000259" key="8">
    <source>
        <dbReference type="PROSITE" id="PS50928"/>
    </source>
</evidence>
<protein>
    <submittedName>
        <fullName evidence="9">Carbohydrate ABC transporter permease</fullName>
    </submittedName>
</protein>
<keyword evidence="6 7" id="KW-0472">Membrane</keyword>
<dbReference type="EMBL" id="JBHLUX010000024">
    <property type="protein sequence ID" value="MFC0470687.1"/>
    <property type="molecule type" value="Genomic_DNA"/>
</dbReference>
<dbReference type="InterPro" id="IPR000515">
    <property type="entry name" value="MetI-like"/>
</dbReference>
<evidence type="ECO:0000256" key="2">
    <source>
        <dbReference type="ARBA" id="ARBA00022448"/>
    </source>
</evidence>
<keyword evidence="3" id="KW-1003">Cell membrane</keyword>
<feature type="domain" description="ABC transmembrane type-1" evidence="8">
    <location>
        <begin position="85"/>
        <end position="276"/>
    </location>
</feature>
<evidence type="ECO:0000256" key="7">
    <source>
        <dbReference type="RuleBase" id="RU363032"/>
    </source>
</evidence>
<name>A0ABV6KCK3_9BACI</name>
<dbReference type="Pfam" id="PF00528">
    <property type="entry name" value="BPD_transp_1"/>
    <property type="match status" value="1"/>
</dbReference>
<dbReference type="CDD" id="cd06261">
    <property type="entry name" value="TM_PBP2"/>
    <property type="match status" value="1"/>
</dbReference>
<keyword evidence="4 7" id="KW-0812">Transmembrane</keyword>
<dbReference type="Proteomes" id="UP001589838">
    <property type="component" value="Unassembled WGS sequence"/>
</dbReference>
<feature type="transmembrane region" description="Helical" evidence="7">
    <location>
        <begin position="252"/>
        <end position="275"/>
    </location>
</feature>
<evidence type="ECO:0000313" key="9">
    <source>
        <dbReference type="EMBL" id="MFC0470687.1"/>
    </source>
</evidence>
<proteinExistence type="inferred from homology"/>
<organism evidence="9 10">
    <name type="scientific">Halalkalibacter kiskunsagensis</name>
    <dbReference type="NCBI Taxonomy" id="1548599"/>
    <lineage>
        <taxon>Bacteria</taxon>
        <taxon>Bacillati</taxon>
        <taxon>Bacillota</taxon>
        <taxon>Bacilli</taxon>
        <taxon>Bacillales</taxon>
        <taxon>Bacillaceae</taxon>
        <taxon>Halalkalibacter</taxon>
    </lineage>
</organism>
<keyword evidence="5 7" id="KW-1133">Transmembrane helix</keyword>
<keyword evidence="10" id="KW-1185">Reference proteome</keyword>
<dbReference type="RefSeq" id="WP_335959246.1">
    <property type="nucleotide sequence ID" value="NZ_JAXBLX010000004.1"/>
</dbReference>
<evidence type="ECO:0000256" key="6">
    <source>
        <dbReference type="ARBA" id="ARBA00023136"/>
    </source>
</evidence>